<evidence type="ECO:0000256" key="9">
    <source>
        <dbReference type="ARBA" id="ARBA00023136"/>
    </source>
</evidence>
<evidence type="ECO:0000256" key="2">
    <source>
        <dbReference type="ARBA" id="ARBA00010527"/>
    </source>
</evidence>
<dbReference type="InterPro" id="IPR001708">
    <property type="entry name" value="YidC/ALB3/OXA1/COX18"/>
</dbReference>
<keyword evidence="10 13" id="KW-0143">Chaperone</keyword>
<comment type="function">
    <text evidence="13">Required for the insertion and/or proper folding and/or complex formation of integral membrane proteins into the membrane. Involved in integration of membrane proteins that insert both dependently and independently of the Sec translocase complex, as well as at least some lipoproteins. Aids folding of multispanning membrane proteins.</text>
</comment>
<dbReference type="GO" id="GO:0015031">
    <property type="term" value="P:protein transport"/>
    <property type="evidence" value="ECO:0007669"/>
    <property type="project" value="UniProtKB-KW"/>
</dbReference>
<accession>A0A2G9YM00</accession>
<dbReference type="PANTHER" id="PTHR12428:SF65">
    <property type="entry name" value="CYTOCHROME C OXIDASE ASSEMBLY PROTEIN COX18, MITOCHONDRIAL"/>
    <property type="match status" value="1"/>
</dbReference>
<dbReference type="InterPro" id="IPR038221">
    <property type="entry name" value="YidC_periplasmic_sf"/>
</dbReference>
<evidence type="ECO:0000256" key="10">
    <source>
        <dbReference type="ARBA" id="ARBA00023186"/>
    </source>
</evidence>
<evidence type="ECO:0000313" key="16">
    <source>
        <dbReference type="EMBL" id="PIP19733.1"/>
    </source>
</evidence>
<comment type="caution">
    <text evidence="13">Lacks conserved residue(s) required for the propagation of feature annotation.</text>
</comment>
<dbReference type="NCBIfam" id="TIGR03592">
    <property type="entry name" value="yidC_oxa1_cterm"/>
    <property type="match status" value="1"/>
</dbReference>
<evidence type="ECO:0000256" key="7">
    <source>
        <dbReference type="ARBA" id="ARBA00022927"/>
    </source>
</evidence>
<dbReference type="CDD" id="cd19961">
    <property type="entry name" value="EcYidC-like_peri"/>
    <property type="match status" value="1"/>
</dbReference>
<dbReference type="HAMAP" id="MF_01810">
    <property type="entry name" value="YidC_type1"/>
    <property type="match status" value="1"/>
</dbReference>
<evidence type="ECO:0000313" key="17">
    <source>
        <dbReference type="Proteomes" id="UP000231292"/>
    </source>
</evidence>
<evidence type="ECO:0000256" key="6">
    <source>
        <dbReference type="ARBA" id="ARBA00022692"/>
    </source>
</evidence>
<dbReference type="CDD" id="cd20070">
    <property type="entry name" value="5TM_YidC_Alb3"/>
    <property type="match status" value="1"/>
</dbReference>
<protein>
    <recommendedName>
        <fullName evidence="3 13">Membrane protein insertase YidC</fullName>
    </recommendedName>
    <alternativeName>
        <fullName evidence="12 13">Foldase YidC</fullName>
    </alternativeName>
    <alternativeName>
        <fullName evidence="11 13">Membrane integrase YidC</fullName>
    </alternativeName>
    <alternativeName>
        <fullName evidence="13">Membrane protein YidC</fullName>
    </alternativeName>
</protein>
<dbReference type="GO" id="GO:0005886">
    <property type="term" value="C:plasma membrane"/>
    <property type="evidence" value="ECO:0007669"/>
    <property type="project" value="UniProtKB-SubCell"/>
</dbReference>
<name>A0A2G9YM00_9BACT</name>
<dbReference type="InterPro" id="IPR019998">
    <property type="entry name" value="Membr_insert_YidC"/>
</dbReference>
<dbReference type="PANTHER" id="PTHR12428">
    <property type="entry name" value="OXA1"/>
    <property type="match status" value="1"/>
</dbReference>
<comment type="caution">
    <text evidence="16">The sequence shown here is derived from an EMBL/GenBank/DDBJ whole genome shotgun (WGS) entry which is preliminary data.</text>
</comment>
<feature type="transmembrane region" description="Helical" evidence="13">
    <location>
        <begin position="309"/>
        <end position="329"/>
    </location>
</feature>
<evidence type="ECO:0000259" key="15">
    <source>
        <dbReference type="Pfam" id="PF14849"/>
    </source>
</evidence>
<dbReference type="AlphaFoldDB" id="A0A2G9YM00"/>
<evidence type="ECO:0000256" key="5">
    <source>
        <dbReference type="ARBA" id="ARBA00022475"/>
    </source>
</evidence>
<evidence type="ECO:0000256" key="4">
    <source>
        <dbReference type="ARBA" id="ARBA00022448"/>
    </source>
</evidence>
<dbReference type="Pfam" id="PF02096">
    <property type="entry name" value="60KD_IMP"/>
    <property type="match status" value="1"/>
</dbReference>
<evidence type="ECO:0000259" key="14">
    <source>
        <dbReference type="Pfam" id="PF02096"/>
    </source>
</evidence>
<organism evidence="16 17">
    <name type="scientific">Candidatus Sherwoodlollariibacterium unditelluris</name>
    <dbReference type="NCBI Taxonomy" id="1974757"/>
    <lineage>
        <taxon>Bacteria</taxon>
        <taxon>Pseudomonadati</taxon>
        <taxon>Candidatus Omnitrophota</taxon>
        <taxon>Candidatus Sherwoodlollariibacterium</taxon>
    </lineage>
</organism>
<reference evidence="16 17" key="1">
    <citation type="submission" date="2017-09" db="EMBL/GenBank/DDBJ databases">
        <title>Depth-based differentiation of microbial function through sediment-hosted aquifers and enrichment of novel symbionts in the deep terrestrial subsurface.</title>
        <authorList>
            <person name="Probst A.J."/>
            <person name="Ladd B."/>
            <person name="Jarett J.K."/>
            <person name="Geller-Mcgrath D.E."/>
            <person name="Sieber C.M."/>
            <person name="Emerson J.B."/>
            <person name="Anantharaman K."/>
            <person name="Thomas B.C."/>
            <person name="Malmstrom R."/>
            <person name="Stieglmeier M."/>
            <person name="Klingl A."/>
            <person name="Woyke T."/>
            <person name="Ryan C.M."/>
            <person name="Banfield J.F."/>
        </authorList>
    </citation>
    <scope>NUCLEOTIDE SEQUENCE [LARGE SCALE GENOMIC DNA]</scope>
    <source>
        <strain evidence="16">CG23_combo_of_CG06-09_8_20_14_all_41_10</strain>
    </source>
</reference>
<dbReference type="EMBL" id="PCRK01000025">
    <property type="protein sequence ID" value="PIP19733.1"/>
    <property type="molecule type" value="Genomic_DNA"/>
</dbReference>
<dbReference type="InterPro" id="IPR028053">
    <property type="entry name" value="Membr_insert_YidC_N"/>
</dbReference>
<keyword evidence="7 13" id="KW-0653">Protein transport</keyword>
<dbReference type="NCBIfam" id="TIGR03593">
    <property type="entry name" value="yidC_nterm"/>
    <property type="match status" value="1"/>
</dbReference>
<evidence type="ECO:0000256" key="8">
    <source>
        <dbReference type="ARBA" id="ARBA00022989"/>
    </source>
</evidence>
<dbReference type="PRINTS" id="PR00701">
    <property type="entry name" value="60KDINNERMP"/>
</dbReference>
<dbReference type="GO" id="GO:0051205">
    <property type="term" value="P:protein insertion into membrane"/>
    <property type="evidence" value="ECO:0007669"/>
    <property type="project" value="TreeGrafter"/>
</dbReference>
<feature type="domain" description="Membrane insertase YidC N-terminal" evidence="15">
    <location>
        <begin position="128"/>
        <end position="296"/>
    </location>
</feature>
<feature type="domain" description="Membrane insertase YidC/Oxa/ALB C-terminal" evidence="14">
    <location>
        <begin position="309"/>
        <end position="503"/>
    </location>
</feature>
<sequence length="506" mass="57312">MEKRLILAIGLSLIVLLSWSALMPKPQPIGSQGVITKGTEPNNFGASVSVGNVSQPVKPVSENLIEYEQGNLKAAFNEQLATLKEVTFKNYNNYLFSLRYGFLLNDPTLVFKKDSMTSDSVSFIAISSDKKITKRFKFHNSNYTIELEIKVQNLSSASLKFNIPLILGFMDISARNPKARYQDITIATQDKVSHMSARKSIQRPGIKFLGLRDQYFAAIIEPKLDNTTGVINRLNNQESEIGLNVQTEIIPPNGQIGHSYRIYIGPQDLGILNNINPNWSAIIHYGTFDFISQILLQTLEFLYKIVHNWGWAIILLSLLVYLVLYPLSLKQMRSMKEMQVLQPKIEELRKANKDNPQKLNKEIMELYREHKVNPLGGCLPLILQIPVFFALYNALMRSVVLKGAKFLWIKDLSEPDRLIVLPQSIPILGNELNILPIIMAIGMFVQQKISSASASGASAEQQKIMIIVMPVIFGLIFYRMPSGLVLYWFVNSTLMLIFQLRMNRTK</sequence>
<keyword evidence="4 13" id="KW-0813">Transport</keyword>
<evidence type="ECO:0000256" key="11">
    <source>
        <dbReference type="ARBA" id="ARBA00033245"/>
    </source>
</evidence>
<dbReference type="Pfam" id="PF14849">
    <property type="entry name" value="YidC_periplas"/>
    <property type="match status" value="1"/>
</dbReference>
<evidence type="ECO:0000256" key="12">
    <source>
        <dbReference type="ARBA" id="ARBA00033342"/>
    </source>
</evidence>
<dbReference type="InterPro" id="IPR047196">
    <property type="entry name" value="YidC_ALB_C"/>
</dbReference>
<feature type="transmembrane region" description="Helical" evidence="13">
    <location>
        <begin position="372"/>
        <end position="392"/>
    </location>
</feature>
<keyword evidence="6 13" id="KW-0812">Transmembrane</keyword>
<gene>
    <name evidence="13" type="primary">yidC</name>
    <name evidence="16" type="ORF">COX41_01375</name>
</gene>
<comment type="subcellular location">
    <subcellularLocation>
        <location evidence="1">Cell inner membrane</location>
        <topology evidence="1">Multi-pass membrane protein</topology>
    </subcellularLocation>
    <subcellularLocation>
        <location evidence="13">Cell membrane</location>
        <topology evidence="13">Multi-pass membrane protein</topology>
    </subcellularLocation>
</comment>
<dbReference type="Gene3D" id="2.70.98.90">
    <property type="match status" value="1"/>
</dbReference>
<feature type="transmembrane region" description="Helical" evidence="13">
    <location>
        <begin position="464"/>
        <end position="480"/>
    </location>
</feature>
<dbReference type="PRINTS" id="PR01900">
    <property type="entry name" value="YIDCPROTEIN"/>
</dbReference>
<keyword evidence="8 13" id="KW-1133">Transmembrane helix</keyword>
<comment type="similarity">
    <text evidence="2 13">Belongs to the OXA1/ALB3/YidC family. Type 1 subfamily.</text>
</comment>
<comment type="subunit">
    <text evidence="13">Interacts with the Sec translocase complex via SecD. Specifically interacts with transmembrane segments of nascent integral membrane proteins during membrane integration.</text>
</comment>
<dbReference type="InterPro" id="IPR028055">
    <property type="entry name" value="YidC/Oxa/ALB_C"/>
</dbReference>
<evidence type="ECO:0000256" key="1">
    <source>
        <dbReference type="ARBA" id="ARBA00004429"/>
    </source>
</evidence>
<dbReference type="GO" id="GO:0032977">
    <property type="term" value="F:membrane insertase activity"/>
    <property type="evidence" value="ECO:0007669"/>
    <property type="project" value="InterPro"/>
</dbReference>
<evidence type="ECO:0000256" key="13">
    <source>
        <dbReference type="HAMAP-Rule" id="MF_01810"/>
    </source>
</evidence>
<dbReference type="Proteomes" id="UP000231292">
    <property type="component" value="Unassembled WGS sequence"/>
</dbReference>
<evidence type="ECO:0000256" key="3">
    <source>
        <dbReference type="ARBA" id="ARBA00015325"/>
    </source>
</evidence>
<keyword evidence="9 13" id="KW-0472">Membrane</keyword>
<proteinExistence type="inferred from homology"/>
<keyword evidence="5 13" id="KW-1003">Cell membrane</keyword>